<dbReference type="PANTHER" id="PTHR43781:SF1">
    <property type="entry name" value="SACCHAROPINE DEHYDROGENASE"/>
    <property type="match status" value="1"/>
</dbReference>
<dbReference type="AlphaFoldDB" id="Q2IDU4"/>
<protein>
    <submittedName>
        <fullName evidence="2">Saccharopine dehydrogenase</fullName>
    </submittedName>
</protein>
<evidence type="ECO:0000313" key="3">
    <source>
        <dbReference type="Proteomes" id="UP000001935"/>
    </source>
</evidence>
<dbReference type="Pfam" id="PF03435">
    <property type="entry name" value="Sacchrp_dh_NADP"/>
    <property type="match status" value="1"/>
</dbReference>
<dbReference type="eggNOG" id="COG3268">
    <property type="taxonomic scope" value="Bacteria"/>
</dbReference>
<name>Q2IDU4_ANADE</name>
<feature type="domain" description="Saccharopine dehydrogenase NADP binding" evidence="1">
    <location>
        <begin position="21"/>
        <end position="137"/>
    </location>
</feature>
<evidence type="ECO:0000313" key="2">
    <source>
        <dbReference type="EMBL" id="ABC82756.1"/>
    </source>
</evidence>
<organism evidence="2 3">
    <name type="scientific">Anaeromyxobacter dehalogenans (strain 2CP-C)</name>
    <dbReference type="NCBI Taxonomy" id="290397"/>
    <lineage>
        <taxon>Bacteria</taxon>
        <taxon>Pseudomonadati</taxon>
        <taxon>Myxococcota</taxon>
        <taxon>Myxococcia</taxon>
        <taxon>Myxococcales</taxon>
        <taxon>Cystobacterineae</taxon>
        <taxon>Anaeromyxobacteraceae</taxon>
        <taxon>Anaeromyxobacter</taxon>
    </lineage>
</organism>
<gene>
    <name evidence="2" type="ordered locus">Adeh_2986</name>
</gene>
<dbReference type="InterPro" id="IPR036291">
    <property type="entry name" value="NAD(P)-bd_dom_sf"/>
</dbReference>
<dbReference type="SUPFAM" id="SSF51735">
    <property type="entry name" value="NAD(P)-binding Rossmann-fold domains"/>
    <property type="match status" value="1"/>
</dbReference>
<evidence type="ECO:0000259" key="1">
    <source>
        <dbReference type="Pfam" id="PF03435"/>
    </source>
</evidence>
<dbReference type="HOGENOM" id="CLU_046808_0_0_7"/>
<dbReference type="InterPro" id="IPR005097">
    <property type="entry name" value="Sacchrp_dh_NADP-bd"/>
</dbReference>
<dbReference type="PANTHER" id="PTHR43781">
    <property type="entry name" value="SACCHAROPINE DEHYDROGENASE"/>
    <property type="match status" value="1"/>
</dbReference>
<dbReference type="STRING" id="290397.Adeh_2986"/>
<reference evidence="2" key="1">
    <citation type="submission" date="2006-01" db="EMBL/GenBank/DDBJ databases">
        <title>Complete sequence of Anaeromyxobacter dehalogenans 2CP-C.</title>
        <authorList>
            <consortium name="US DOE Joint Genome Institute"/>
            <person name="Copeland A."/>
            <person name="Lucas S."/>
            <person name="Lapidus A."/>
            <person name="Barry K."/>
            <person name="Detter J.C."/>
            <person name="Glavina T."/>
            <person name="Hammon N."/>
            <person name="Israni S."/>
            <person name="Pitluck S."/>
            <person name="Brettin T."/>
            <person name="Bruce D."/>
            <person name="Han C."/>
            <person name="Tapia R."/>
            <person name="Gilna P."/>
            <person name="Kiss H."/>
            <person name="Schmutz J."/>
            <person name="Larimer F."/>
            <person name="Land M."/>
            <person name="Kyrpides N."/>
            <person name="Anderson I."/>
            <person name="Sanford R.A."/>
            <person name="Ritalahti K.M."/>
            <person name="Thomas H.S."/>
            <person name="Kirby J.R."/>
            <person name="Zhulin I.B."/>
            <person name="Loeffler F.E."/>
            <person name="Richardson P."/>
        </authorList>
    </citation>
    <scope>NUCLEOTIDE SEQUENCE</scope>
    <source>
        <strain evidence="2">2CP-C</strain>
    </source>
</reference>
<accession>Q2IDU4</accession>
<sequence>MIPHSTREIAARLRAMSPSLVIYGAYGYTGELVAREAAARGLPVVLAGRDSERLARLGRALGRPWRAFPLTDPEALRAGLQDAGAVLHCAGPYVDTWRPMAEACLEARVHYLDLAGEAGVYRALAAMGLHAERAGVMLLSGAGFDVVPTDCLAAHVARRLPGAIRITLAIDALGSLSRGTARTVVAHAGDADARELNPHQPAARTFDLGSGRLQAVQVPWPERVAVPRSTGVEDVAVYLCASQARRVLLRAVPAVAPLLALPGARALAVRLLTGGAAGPDAEARARGRSRVYAEAVDAAGARAAARLALPEGYAFTAHAAVEIAARALAGYAPPGWQTPASAYGPDLVTALPGVTLEDLPLARAT</sequence>
<dbReference type="Proteomes" id="UP000001935">
    <property type="component" value="Chromosome"/>
</dbReference>
<dbReference type="Gene3D" id="3.40.50.720">
    <property type="entry name" value="NAD(P)-binding Rossmann-like Domain"/>
    <property type="match status" value="1"/>
</dbReference>
<proteinExistence type="predicted"/>
<dbReference type="KEGG" id="ade:Adeh_2986"/>
<dbReference type="EMBL" id="CP000251">
    <property type="protein sequence ID" value="ABC82756.1"/>
    <property type="molecule type" value="Genomic_DNA"/>
</dbReference>